<feature type="region of interest" description="Disordered" evidence="1">
    <location>
        <begin position="1054"/>
        <end position="1091"/>
    </location>
</feature>
<protein>
    <recommendedName>
        <fullName evidence="2">RNase H type-1 domain-containing protein</fullName>
    </recommendedName>
</protein>
<feature type="region of interest" description="Disordered" evidence="1">
    <location>
        <begin position="1206"/>
        <end position="1239"/>
    </location>
</feature>
<feature type="domain" description="RNase H type-1" evidence="2">
    <location>
        <begin position="692"/>
        <end position="762"/>
    </location>
</feature>
<dbReference type="InterPro" id="IPR002156">
    <property type="entry name" value="RNaseH_domain"/>
</dbReference>
<evidence type="ECO:0000259" key="2">
    <source>
        <dbReference type="Pfam" id="PF13456"/>
    </source>
</evidence>
<evidence type="ECO:0000313" key="4">
    <source>
        <dbReference type="Proteomes" id="UP000233551"/>
    </source>
</evidence>
<feature type="region of interest" description="Disordered" evidence="1">
    <location>
        <begin position="124"/>
        <end position="178"/>
    </location>
</feature>
<accession>A0A2I0KIC7</accession>
<feature type="compositionally biased region" description="Low complexity" evidence="1">
    <location>
        <begin position="219"/>
        <end position="231"/>
    </location>
</feature>
<dbReference type="PANTHER" id="PTHR48475">
    <property type="entry name" value="RIBONUCLEASE H"/>
    <property type="match status" value="1"/>
</dbReference>
<evidence type="ECO:0000313" key="3">
    <source>
        <dbReference type="EMBL" id="PKI68274.1"/>
    </source>
</evidence>
<keyword evidence="4" id="KW-1185">Reference proteome</keyword>
<proteinExistence type="predicted"/>
<dbReference type="InterPro" id="IPR043128">
    <property type="entry name" value="Rev_trsase/Diguanyl_cyclase"/>
</dbReference>
<dbReference type="Gene3D" id="3.30.70.270">
    <property type="match status" value="1"/>
</dbReference>
<dbReference type="Proteomes" id="UP000233551">
    <property type="component" value="Unassembled WGS sequence"/>
</dbReference>
<dbReference type="SUPFAM" id="SSF53098">
    <property type="entry name" value="Ribonuclease H-like"/>
    <property type="match status" value="2"/>
</dbReference>
<feature type="compositionally biased region" description="Low complexity" evidence="1">
    <location>
        <begin position="342"/>
        <end position="359"/>
    </location>
</feature>
<name>A0A2I0KIC7_PUNGR</name>
<feature type="region of interest" description="Disordered" evidence="1">
    <location>
        <begin position="45"/>
        <end position="68"/>
    </location>
</feature>
<dbReference type="STRING" id="22663.A0A2I0KIC7"/>
<comment type="caution">
    <text evidence="3">The sequence shown here is derived from an EMBL/GenBank/DDBJ whole genome shotgun (WGS) entry which is preliminary data.</text>
</comment>
<dbReference type="InterPro" id="IPR036397">
    <property type="entry name" value="RNaseH_sf"/>
</dbReference>
<feature type="compositionally biased region" description="Polar residues" evidence="1">
    <location>
        <begin position="320"/>
        <end position="341"/>
    </location>
</feature>
<dbReference type="EMBL" id="PGOL01000565">
    <property type="protein sequence ID" value="PKI68274.1"/>
    <property type="molecule type" value="Genomic_DNA"/>
</dbReference>
<organism evidence="3 4">
    <name type="scientific">Punica granatum</name>
    <name type="common">Pomegranate</name>
    <dbReference type="NCBI Taxonomy" id="22663"/>
    <lineage>
        <taxon>Eukaryota</taxon>
        <taxon>Viridiplantae</taxon>
        <taxon>Streptophyta</taxon>
        <taxon>Embryophyta</taxon>
        <taxon>Tracheophyta</taxon>
        <taxon>Spermatophyta</taxon>
        <taxon>Magnoliopsida</taxon>
        <taxon>eudicotyledons</taxon>
        <taxon>Gunneridae</taxon>
        <taxon>Pentapetalae</taxon>
        <taxon>rosids</taxon>
        <taxon>malvids</taxon>
        <taxon>Myrtales</taxon>
        <taxon>Lythraceae</taxon>
        <taxon>Punica</taxon>
    </lineage>
</organism>
<reference evidence="3 4" key="1">
    <citation type="submission" date="2017-11" db="EMBL/GenBank/DDBJ databases">
        <title>De-novo sequencing of pomegranate (Punica granatum L.) genome.</title>
        <authorList>
            <person name="Akparov Z."/>
            <person name="Amiraslanov A."/>
            <person name="Hajiyeva S."/>
            <person name="Abbasov M."/>
            <person name="Kaur K."/>
            <person name="Hamwieh A."/>
            <person name="Solovyev V."/>
            <person name="Salamov A."/>
            <person name="Braich B."/>
            <person name="Kosarev P."/>
            <person name="Mahmoud A."/>
            <person name="Hajiyev E."/>
            <person name="Babayeva S."/>
            <person name="Izzatullayeva V."/>
            <person name="Mammadov A."/>
            <person name="Mammadov A."/>
            <person name="Sharifova S."/>
            <person name="Ojaghi J."/>
            <person name="Eynullazada K."/>
            <person name="Bayramov B."/>
            <person name="Abdulazimova A."/>
            <person name="Shahmuradov I."/>
        </authorList>
    </citation>
    <scope>NUCLEOTIDE SEQUENCE [LARGE SCALE GENOMIC DNA]</scope>
    <source>
        <strain evidence="4">cv. AG2017</strain>
        <tissue evidence="3">Leaf</tissue>
    </source>
</reference>
<dbReference type="InterPro" id="IPR012337">
    <property type="entry name" value="RNaseH-like_sf"/>
</dbReference>
<gene>
    <name evidence="3" type="ORF">CRG98_011354</name>
</gene>
<dbReference type="GO" id="GO:0004523">
    <property type="term" value="F:RNA-DNA hybrid ribonuclease activity"/>
    <property type="evidence" value="ECO:0007669"/>
    <property type="project" value="InterPro"/>
</dbReference>
<dbReference type="GO" id="GO:0003676">
    <property type="term" value="F:nucleic acid binding"/>
    <property type="evidence" value="ECO:0007669"/>
    <property type="project" value="InterPro"/>
</dbReference>
<feature type="region of interest" description="Disordered" evidence="1">
    <location>
        <begin position="297"/>
        <end position="359"/>
    </location>
</feature>
<dbReference type="AlphaFoldDB" id="A0A2I0KIC7"/>
<feature type="compositionally biased region" description="Polar residues" evidence="1">
    <location>
        <begin position="1206"/>
        <end position="1231"/>
    </location>
</feature>
<dbReference type="SUPFAM" id="SSF56672">
    <property type="entry name" value="DNA/RNA polymerases"/>
    <property type="match status" value="1"/>
</dbReference>
<sequence>MPPDRIKETIGSIFSNTISFSDDELSSEVYVARFYARGLASPQLSRAAPTPRAASTLAPEAESSTQAAMHAELRAIREERDRLCCKLVDSRTEVADYRELQTELTRARAWVAHLDREMARLSAELDREVNPPAPALSQPLPTHAPPPPTPAGMLPAYSGAPPTHLQPPASLGAPLARASQTSSAFDDQARIAALEGTVNQMATNMAELLALLRGPNRASSSSTPPSGQGPTADPTPWVPQTQAPENVEVPVPPTLHTSVAPPFISSYPPPPAPTAVPLPPATFLSSEQRQLQSIYYSAPPVPSPTTSQSNDHFAPAPAEPSQSRPLVSRTPPSGQQNPTSQGGTLDGPSSDSDDTPATPSAVYAVTEEIPSGVHIRLAQENEELDNWTSVPRYSAVIADVLHSNPNPRCFDANLSREQLGEPQPVYFGEGLPEDGQVPEIEESLRRLENHQITSVEPTEEINVGTEEEPRTLKIGTALDLTHRTRMIDFLKGYQEAIKELPPPSTVREVRGFLGRLNNIARFIANLTDKCQPLFHLLRKNAAMEWDHECQKAIDTIKAYLIQPLILVPPVPNRPLILYLTVRRQSLGCMLGQEDELRQYTLYHTIRLLSKADPMRYLLDSPSSMRNIAKWRCQLTEYDIEYVPHTSVKGQAIANHLAEFPIDDDTPINTDFPDEGILQVDEEKEKPTWKMYFDGAVNSVGSGVGAVLISPDGRHYPVAAKVDFSSEYEACILGLQAAINFEVKELEVFGDSMLTIFQTLGQWKTKDVNISEGNIVEPLEIEVARRPAHCNAIEASEAKPWYEDIKNFMQTGHYPPFANRRDRKTLRRLAMHYFLSGEILYCRSFDSTLLRCIDEHESRLLMEEVHGGNCGPHMNGLMLAKKIMRLGYYWSTMETDCVKHVRHCHRYQVYADQIKAPPNELRPMTAPWPFSMWGMDVIGPINPKESNGHMFILVAIDYFIKWIEAITLASVTAKAVARFLRRDVIAAFNARVRHRDFNPGDLVLRKVLHVTPDSRGKFLYKYDGPFVVKEVFSGGAVILSDMDGTENALPVNADAIKRSKTPSGRPRQKLEDPRGAIRNPRGRSPSTDSRLPHVASRVLEDLGIVEGCAAPPKSTVFRERTSDKRSSLVAAHEAIHIQTPSKPCRLTLYAILDSGLSWPLGSIPAFKFQFRSILAPRVYPAFLRVYPGSFRVHPGLNFQRNILTCPSKDPQLSQAEPSSRGSTPSHGSTLGSDETAPSRG</sequence>
<dbReference type="Pfam" id="PF13456">
    <property type="entry name" value="RVT_3"/>
    <property type="match status" value="1"/>
</dbReference>
<evidence type="ECO:0000256" key="1">
    <source>
        <dbReference type="SAM" id="MobiDB-lite"/>
    </source>
</evidence>
<dbReference type="Gene3D" id="1.10.340.70">
    <property type="match status" value="1"/>
</dbReference>
<dbReference type="PANTHER" id="PTHR48475:SF1">
    <property type="entry name" value="RNASE H TYPE-1 DOMAIN-CONTAINING PROTEIN"/>
    <property type="match status" value="1"/>
</dbReference>
<dbReference type="InterPro" id="IPR043502">
    <property type="entry name" value="DNA/RNA_pol_sf"/>
</dbReference>
<dbReference type="Gene3D" id="3.30.420.10">
    <property type="entry name" value="Ribonuclease H-like superfamily/Ribonuclease H"/>
    <property type="match status" value="2"/>
</dbReference>
<feature type="region of interest" description="Disordered" evidence="1">
    <location>
        <begin position="215"/>
        <end position="254"/>
    </location>
</feature>